<protein>
    <recommendedName>
        <fullName evidence="4">Prenyltransferase</fullName>
    </recommendedName>
</protein>
<name>A0A4Y8PWJ0_9BACL</name>
<dbReference type="EMBL" id="MYFO01000029">
    <property type="protein sequence ID" value="TFE85022.1"/>
    <property type="molecule type" value="Genomic_DNA"/>
</dbReference>
<feature type="transmembrane region" description="Helical" evidence="1">
    <location>
        <begin position="241"/>
        <end position="263"/>
    </location>
</feature>
<feature type="transmembrane region" description="Helical" evidence="1">
    <location>
        <begin position="154"/>
        <end position="172"/>
    </location>
</feature>
<gene>
    <name evidence="2" type="ORF">B5M42_18420</name>
</gene>
<comment type="caution">
    <text evidence="2">The sequence shown here is derived from an EMBL/GenBank/DDBJ whole genome shotgun (WGS) entry which is preliminary data.</text>
</comment>
<sequence length="274" mass="31079">MNMYIPLLYTIKSRLPSRLEQLSWALNFIAPTFAMGMYFSSLMLWQYALVYVLALFGFFSIYELGYMANDTFVVKRETSPTLRLGDCDAYEVESRFGAIVIVRVILAAAAAIALGLLQREAGWPVHWLPWALLLPLVAAAYYGHNAVRSRLNIVTYFLLSSMKYAMILPLVGEMDPVSPAWLLAVTLFPLWRSIEFAAKTRFGLTVLGRLYRSPDTWRMAYYALMTLLAALAAFIEGGLGVRAVATALFGYFLLYRVSIYVLLTQAPRLRKKYR</sequence>
<feature type="transmembrane region" description="Helical" evidence="1">
    <location>
        <begin position="96"/>
        <end position="117"/>
    </location>
</feature>
<feature type="transmembrane region" description="Helical" evidence="1">
    <location>
        <begin position="219"/>
        <end position="235"/>
    </location>
</feature>
<keyword evidence="1" id="KW-0812">Transmembrane</keyword>
<reference evidence="2 3" key="1">
    <citation type="submission" date="2017-03" db="EMBL/GenBank/DDBJ databases">
        <title>Isolation of Levoglucosan Utilizing Bacteria.</title>
        <authorList>
            <person name="Arya A.S."/>
        </authorList>
    </citation>
    <scope>NUCLEOTIDE SEQUENCE [LARGE SCALE GENOMIC DNA]</scope>
    <source>
        <strain evidence="2 3">MEC069</strain>
    </source>
</reference>
<keyword evidence="1" id="KW-0472">Membrane</keyword>
<evidence type="ECO:0000313" key="3">
    <source>
        <dbReference type="Proteomes" id="UP000298246"/>
    </source>
</evidence>
<keyword evidence="3" id="KW-1185">Reference proteome</keyword>
<feature type="transmembrane region" description="Helical" evidence="1">
    <location>
        <begin position="123"/>
        <end position="142"/>
    </location>
</feature>
<feature type="transmembrane region" description="Helical" evidence="1">
    <location>
        <begin position="178"/>
        <end position="198"/>
    </location>
</feature>
<dbReference type="OrthoDB" id="6194141at2"/>
<feature type="transmembrane region" description="Helical" evidence="1">
    <location>
        <begin position="45"/>
        <end position="66"/>
    </location>
</feature>
<dbReference type="Proteomes" id="UP000298246">
    <property type="component" value="Unassembled WGS sequence"/>
</dbReference>
<keyword evidence="1" id="KW-1133">Transmembrane helix</keyword>
<proteinExistence type="predicted"/>
<dbReference type="AlphaFoldDB" id="A0A4Y8PWJ0"/>
<feature type="transmembrane region" description="Helical" evidence="1">
    <location>
        <begin position="21"/>
        <end position="39"/>
    </location>
</feature>
<accession>A0A4Y8PWJ0</accession>
<evidence type="ECO:0008006" key="4">
    <source>
        <dbReference type="Google" id="ProtNLM"/>
    </source>
</evidence>
<dbReference type="RefSeq" id="WP_134755477.1">
    <property type="nucleotide sequence ID" value="NZ_MYFO02000003.1"/>
</dbReference>
<organism evidence="2 3">
    <name type="scientific">Paenibacillus athensensis</name>
    <dbReference type="NCBI Taxonomy" id="1967502"/>
    <lineage>
        <taxon>Bacteria</taxon>
        <taxon>Bacillati</taxon>
        <taxon>Bacillota</taxon>
        <taxon>Bacilli</taxon>
        <taxon>Bacillales</taxon>
        <taxon>Paenibacillaceae</taxon>
        <taxon>Paenibacillus</taxon>
    </lineage>
</organism>
<evidence type="ECO:0000256" key="1">
    <source>
        <dbReference type="SAM" id="Phobius"/>
    </source>
</evidence>
<evidence type="ECO:0000313" key="2">
    <source>
        <dbReference type="EMBL" id="TFE85022.1"/>
    </source>
</evidence>